<proteinExistence type="predicted"/>
<organism evidence="2 3">
    <name type="scientific">Pseudoxanthomonas taiwanensis J19</name>
    <dbReference type="NCBI Taxonomy" id="935569"/>
    <lineage>
        <taxon>Bacteria</taxon>
        <taxon>Pseudomonadati</taxon>
        <taxon>Pseudomonadota</taxon>
        <taxon>Gammaproteobacteria</taxon>
        <taxon>Lysobacterales</taxon>
        <taxon>Lysobacteraceae</taxon>
        <taxon>Pseudoxanthomonas</taxon>
    </lineage>
</organism>
<feature type="compositionally biased region" description="Low complexity" evidence="1">
    <location>
        <begin position="71"/>
        <end position="85"/>
    </location>
</feature>
<sequence>MSPCRARAEKPNWRSEPATSSTSLRVLQNTTADSGRWRSSRPATAFCRNCGSTSKKRCSMSGADSPPSTETSTGSRSSWRASSRIASGKVAENSRVWRWPWQRLAISRTGSSKPMSSMRSASSSTRVRTTPRCSTRLRASSCTRPGVPTTTCGSCACSEAICGSSATPPVSTLSLRLGMPVARRRSWRPTWSASSRVGHSTSAWQRDWPGSSRCSKPRPKAAVLPLPVGACASRSRPSRIGGSDCAWIGVAAV</sequence>
<gene>
    <name evidence="2" type="ORF">L613_000900000390</name>
</gene>
<accession>A0A562CZM2</accession>
<dbReference type="EMBL" id="VLJS01000124">
    <property type="protein sequence ID" value="TWH02758.1"/>
    <property type="molecule type" value="Genomic_DNA"/>
</dbReference>
<reference evidence="2 3" key="1">
    <citation type="submission" date="2019-07" db="EMBL/GenBank/DDBJ databases">
        <title>Genome sequencing of lignin-degrading bacterial isolates.</title>
        <authorList>
            <person name="Gladden J."/>
        </authorList>
    </citation>
    <scope>NUCLEOTIDE SEQUENCE [LARGE SCALE GENOMIC DNA]</scope>
    <source>
        <strain evidence="2 3">J19</strain>
    </source>
</reference>
<evidence type="ECO:0000313" key="2">
    <source>
        <dbReference type="EMBL" id="TWH02758.1"/>
    </source>
</evidence>
<evidence type="ECO:0000313" key="3">
    <source>
        <dbReference type="Proteomes" id="UP000321583"/>
    </source>
</evidence>
<name>A0A562CZM2_9GAMM</name>
<comment type="caution">
    <text evidence="2">The sequence shown here is derived from an EMBL/GenBank/DDBJ whole genome shotgun (WGS) entry which is preliminary data.</text>
</comment>
<feature type="compositionally biased region" description="Basic and acidic residues" evidence="1">
    <location>
        <begin position="1"/>
        <end position="13"/>
    </location>
</feature>
<keyword evidence="3" id="KW-1185">Reference proteome</keyword>
<evidence type="ECO:0000256" key="1">
    <source>
        <dbReference type="SAM" id="MobiDB-lite"/>
    </source>
</evidence>
<feature type="region of interest" description="Disordered" evidence="1">
    <location>
        <begin position="109"/>
        <end position="130"/>
    </location>
</feature>
<dbReference type="Proteomes" id="UP000321583">
    <property type="component" value="Unassembled WGS sequence"/>
</dbReference>
<protein>
    <submittedName>
        <fullName evidence="2">Uncharacterized protein</fullName>
    </submittedName>
</protein>
<feature type="region of interest" description="Disordered" evidence="1">
    <location>
        <begin position="1"/>
        <end position="85"/>
    </location>
</feature>
<dbReference type="AlphaFoldDB" id="A0A562CZM2"/>
<feature type="compositionally biased region" description="Polar residues" evidence="1">
    <location>
        <begin position="17"/>
        <end position="33"/>
    </location>
</feature>